<gene>
    <name evidence="1" type="ORF">G5I_12067</name>
</gene>
<dbReference type="Proteomes" id="UP000007755">
    <property type="component" value="Unassembled WGS sequence"/>
</dbReference>
<evidence type="ECO:0000313" key="1">
    <source>
        <dbReference type="EMBL" id="EGI59780.1"/>
    </source>
</evidence>
<reference evidence="1" key="1">
    <citation type="submission" date="2011-02" db="EMBL/GenBank/DDBJ databases">
        <title>The genome of the leaf-cutting ant Acromyrmex echinatior suggests key adaptations to social evolution and fungus farming.</title>
        <authorList>
            <person name="Nygaard S."/>
            <person name="Zhang G."/>
        </authorList>
    </citation>
    <scope>NUCLEOTIDE SEQUENCE</scope>
</reference>
<name>F4X1A8_ACREC</name>
<proteinExistence type="predicted"/>
<protein>
    <submittedName>
        <fullName evidence="1">Uncharacterized protein</fullName>
    </submittedName>
</protein>
<dbReference type="InParanoid" id="F4X1A8"/>
<dbReference type="AlphaFoldDB" id="F4X1A8"/>
<sequence>MVSATEKLKKRRGGTETTYDDEGALWTEQTTRRRERDFLTVWCDFNSAVRESNQRADHQLRQLRVGVEMLTDMTPAAAGQLYPQLQSIAKSPVHGHVNMMPKRLAATVKSFTPPIRSQRFPQRCTLTTTLVADTAVIISGVIFDLRRQFAGRLCVLLSDVPLTFSRATMDCERPLQSAMFVVQKTASSVTPDEGLWREVREAFYVT</sequence>
<evidence type="ECO:0000313" key="2">
    <source>
        <dbReference type="Proteomes" id="UP000007755"/>
    </source>
</evidence>
<keyword evidence="2" id="KW-1185">Reference proteome</keyword>
<accession>F4X1A8</accession>
<dbReference type="EMBL" id="GL888528">
    <property type="protein sequence ID" value="EGI59780.1"/>
    <property type="molecule type" value="Genomic_DNA"/>
</dbReference>
<organism evidence="2">
    <name type="scientific">Acromyrmex echinatior</name>
    <name type="common">Panamanian leafcutter ant</name>
    <name type="synonym">Acromyrmex octospinosus echinatior</name>
    <dbReference type="NCBI Taxonomy" id="103372"/>
    <lineage>
        <taxon>Eukaryota</taxon>
        <taxon>Metazoa</taxon>
        <taxon>Ecdysozoa</taxon>
        <taxon>Arthropoda</taxon>
        <taxon>Hexapoda</taxon>
        <taxon>Insecta</taxon>
        <taxon>Pterygota</taxon>
        <taxon>Neoptera</taxon>
        <taxon>Endopterygota</taxon>
        <taxon>Hymenoptera</taxon>
        <taxon>Apocrita</taxon>
        <taxon>Aculeata</taxon>
        <taxon>Formicoidea</taxon>
        <taxon>Formicidae</taxon>
        <taxon>Myrmicinae</taxon>
        <taxon>Acromyrmex</taxon>
    </lineage>
</organism>